<feature type="transmembrane region" description="Helical" evidence="1">
    <location>
        <begin position="50"/>
        <end position="69"/>
    </location>
</feature>
<name>A0A2S8FJU4_9BACT</name>
<feature type="transmembrane region" description="Helical" evidence="1">
    <location>
        <begin position="20"/>
        <end position="38"/>
    </location>
</feature>
<proteinExistence type="predicted"/>
<protein>
    <submittedName>
        <fullName evidence="2">Uncharacterized protein</fullName>
    </submittedName>
</protein>
<evidence type="ECO:0000256" key="1">
    <source>
        <dbReference type="SAM" id="Phobius"/>
    </source>
</evidence>
<accession>A0A2S8FJU4</accession>
<feature type="transmembrane region" description="Helical" evidence="1">
    <location>
        <begin position="75"/>
        <end position="95"/>
    </location>
</feature>
<keyword evidence="1" id="KW-0472">Membrane</keyword>
<comment type="caution">
    <text evidence="2">The sequence shown here is derived from an EMBL/GenBank/DDBJ whole genome shotgun (WGS) entry which is preliminary data.</text>
</comment>
<gene>
    <name evidence="2" type="ORF">C5Y83_19605</name>
</gene>
<reference evidence="2 3" key="1">
    <citation type="submission" date="2018-02" db="EMBL/GenBank/DDBJ databases">
        <title>Comparative genomes isolates from brazilian mangrove.</title>
        <authorList>
            <person name="Araujo J.E."/>
            <person name="Taketani R.G."/>
            <person name="Silva M.C.P."/>
            <person name="Loureco M.V."/>
            <person name="Andreote F.D."/>
        </authorList>
    </citation>
    <scope>NUCLEOTIDE SEQUENCE [LARGE SCALE GENOMIC DNA]</scope>
    <source>
        <strain evidence="2 3">Hex-1 MGV</strain>
    </source>
</reference>
<dbReference type="Proteomes" id="UP000238322">
    <property type="component" value="Unassembled WGS sequence"/>
</dbReference>
<sequence>MAGLGPDYDAEEGFDLPELAFRLGQFLYNAFAGLFLPAQTRSEQLARWTALPCLIVSIVGVVLLSFISLELWMQGLVVLLGLTMFCYAGWVAHVLERRFERYEREADENPHIDLSDFTKRKRRR</sequence>
<dbReference type="EMBL" id="PUHY01000012">
    <property type="protein sequence ID" value="PQO32427.1"/>
    <property type="molecule type" value="Genomic_DNA"/>
</dbReference>
<evidence type="ECO:0000313" key="2">
    <source>
        <dbReference type="EMBL" id="PQO32427.1"/>
    </source>
</evidence>
<dbReference type="OrthoDB" id="290666at2"/>
<dbReference type="AlphaFoldDB" id="A0A2S8FJU4"/>
<keyword evidence="1" id="KW-0812">Transmembrane</keyword>
<keyword evidence="1" id="KW-1133">Transmembrane helix</keyword>
<evidence type="ECO:0000313" key="3">
    <source>
        <dbReference type="Proteomes" id="UP000238322"/>
    </source>
</evidence>
<organism evidence="2 3">
    <name type="scientific">Blastopirellula marina</name>
    <dbReference type="NCBI Taxonomy" id="124"/>
    <lineage>
        <taxon>Bacteria</taxon>
        <taxon>Pseudomonadati</taxon>
        <taxon>Planctomycetota</taxon>
        <taxon>Planctomycetia</taxon>
        <taxon>Pirellulales</taxon>
        <taxon>Pirellulaceae</taxon>
        <taxon>Blastopirellula</taxon>
    </lineage>
</organism>
<dbReference type="RefSeq" id="WP_105331439.1">
    <property type="nucleotide sequence ID" value="NZ_PUHY01000012.1"/>
</dbReference>